<feature type="domain" description="EamA" evidence="7">
    <location>
        <begin position="22"/>
        <end position="153"/>
    </location>
</feature>
<evidence type="ECO:0000256" key="1">
    <source>
        <dbReference type="ARBA" id="ARBA00004141"/>
    </source>
</evidence>
<proteinExistence type="inferred from homology"/>
<feature type="transmembrane region" description="Helical" evidence="6">
    <location>
        <begin position="229"/>
        <end position="248"/>
    </location>
</feature>
<sequence length="306" mass="31934">MPVPTVALPAQQRGSAPTLSTIGLFAFVVLAWSLNWVVMKLAVQEVTPLWAVAIRTALAALVLFPALFAARQLVLPSRTDLPVILVIALFHMVAFSSLMTAGLVFVPASRAIVLGYTTPLWVAPAAFLFLGERVSARQVAGIAVGIAGLLVLFKPGSFAWGDEAVLLGNGLVILAALCWSVSIVYTRAHRWEATPLQLMPWQCLLATIVLVILALSVEGAPPPRIGTPALVALTYNGVIGTALGFWAMTVVNRRVPATTASLGVLATPVVGIGLSAVILAEGLDPLLVVSALTILFGIALGAKGRG</sequence>
<reference evidence="8 9" key="1">
    <citation type="submission" date="2024-06" db="EMBL/GenBank/DDBJ databases">
        <title>Genomic Encyclopedia of Type Strains, Phase IV (KMG-IV): sequencing the most valuable type-strain genomes for metagenomic binning, comparative biology and taxonomic classification.</title>
        <authorList>
            <person name="Goeker M."/>
        </authorList>
    </citation>
    <scope>NUCLEOTIDE SEQUENCE [LARGE SCALE GENOMIC DNA]</scope>
    <source>
        <strain evidence="8 9">DSM 21331</strain>
    </source>
</reference>
<evidence type="ECO:0000256" key="4">
    <source>
        <dbReference type="ARBA" id="ARBA00022989"/>
    </source>
</evidence>
<dbReference type="Pfam" id="PF00892">
    <property type="entry name" value="EamA"/>
    <property type="match status" value="2"/>
</dbReference>
<dbReference type="InterPro" id="IPR037185">
    <property type="entry name" value="EmrE-like"/>
</dbReference>
<dbReference type="EMBL" id="JBEPMM010000001">
    <property type="protein sequence ID" value="MET3690750.1"/>
    <property type="molecule type" value="Genomic_DNA"/>
</dbReference>
<keyword evidence="4 6" id="KW-1133">Transmembrane helix</keyword>
<feature type="transmembrane region" description="Helical" evidence="6">
    <location>
        <begin position="198"/>
        <end position="217"/>
    </location>
</feature>
<feature type="domain" description="EamA" evidence="7">
    <location>
        <begin position="167"/>
        <end position="300"/>
    </location>
</feature>
<evidence type="ECO:0000256" key="5">
    <source>
        <dbReference type="ARBA" id="ARBA00023136"/>
    </source>
</evidence>
<dbReference type="Proteomes" id="UP001549145">
    <property type="component" value="Unassembled WGS sequence"/>
</dbReference>
<gene>
    <name evidence="8" type="ORF">ABID43_000269</name>
</gene>
<feature type="transmembrane region" description="Helical" evidence="6">
    <location>
        <begin position="81"/>
        <end position="105"/>
    </location>
</feature>
<comment type="subcellular location">
    <subcellularLocation>
        <location evidence="1">Membrane</location>
        <topology evidence="1">Multi-pass membrane protein</topology>
    </subcellularLocation>
</comment>
<name>A0ABV2L1W0_9HYPH</name>
<evidence type="ECO:0000256" key="2">
    <source>
        <dbReference type="ARBA" id="ARBA00007362"/>
    </source>
</evidence>
<comment type="similarity">
    <text evidence="2">Belongs to the EamA transporter family.</text>
</comment>
<feature type="transmembrane region" description="Helical" evidence="6">
    <location>
        <begin position="260"/>
        <end position="280"/>
    </location>
</feature>
<evidence type="ECO:0000256" key="6">
    <source>
        <dbReference type="SAM" id="Phobius"/>
    </source>
</evidence>
<feature type="transmembrane region" description="Helical" evidence="6">
    <location>
        <begin position="21"/>
        <end position="43"/>
    </location>
</feature>
<keyword evidence="5 6" id="KW-0472">Membrane</keyword>
<dbReference type="RefSeq" id="WP_238282601.1">
    <property type="nucleotide sequence ID" value="NZ_BPQL01000182.1"/>
</dbReference>
<evidence type="ECO:0000313" key="9">
    <source>
        <dbReference type="Proteomes" id="UP001549145"/>
    </source>
</evidence>
<evidence type="ECO:0000256" key="3">
    <source>
        <dbReference type="ARBA" id="ARBA00022692"/>
    </source>
</evidence>
<organism evidence="8 9">
    <name type="scientific">Methylobacterium goesingense</name>
    <dbReference type="NCBI Taxonomy" id="243690"/>
    <lineage>
        <taxon>Bacteria</taxon>
        <taxon>Pseudomonadati</taxon>
        <taxon>Pseudomonadota</taxon>
        <taxon>Alphaproteobacteria</taxon>
        <taxon>Hyphomicrobiales</taxon>
        <taxon>Methylobacteriaceae</taxon>
        <taxon>Methylobacterium</taxon>
    </lineage>
</organism>
<feature type="transmembrane region" description="Helical" evidence="6">
    <location>
        <begin position="286"/>
        <end position="302"/>
    </location>
</feature>
<protein>
    <submittedName>
        <fullName evidence="8">Drug/metabolite transporter (DMT)-like permease</fullName>
    </submittedName>
</protein>
<feature type="transmembrane region" description="Helical" evidence="6">
    <location>
        <begin position="139"/>
        <end position="160"/>
    </location>
</feature>
<accession>A0ABV2L1W0</accession>
<evidence type="ECO:0000313" key="8">
    <source>
        <dbReference type="EMBL" id="MET3690750.1"/>
    </source>
</evidence>
<dbReference type="PANTHER" id="PTHR32322">
    <property type="entry name" value="INNER MEMBRANE TRANSPORTER"/>
    <property type="match status" value="1"/>
</dbReference>
<dbReference type="PANTHER" id="PTHR32322:SF2">
    <property type="entry name" value="EAMA DOMAIN-CONTAINING PROTEIN"/>
    <property type="match status" value="1"/>
</dbReference>
<feature type="transmembrane region" description="Helical" evidence="6">
    <location>
        <begin position="111"/>
        <end position="130"/>
    </location>
</feature>
<dbReference type="InterPro" id="IPR000620">
    <property type="entry name" value="EamA_dom"/>
</dbReference>
<evidence type="ECO:0000259" key="7">
    <source>
        <dbReference type="Pfam" id="PF00892"/>
    </source>
</evidence>
<dbReference type="InterPro" id="IPR050638">
    <property type="entry name" value="AA-Vitamin_Transporters"/>
</dbReference>
<dbReference type="SUPFAM" id="SSF103481">
    <property type="entry name" value="Multidrug resistance efflux transporter EmrE"/>
    <property type="match status" value="2"/>
</dbReference>
<keyword evidence="3 6" id="KW-0812">Transmembrane</keyword>
<keyword evidence="9" id="KW-1185">Reference proteome</keyword>
<feature type="transmembrane region" description="Helical" evidence="6">
    <location>
        <begin position="49"/>
        <end position="69"/>
    </location>
</feature>
<feature type="transmembrane region" description="Helical" evidence="6">
    <location>
        <begin position="166"/>
        <end position="186"/>
    </location>
</feature>
<comment type="caution">
    <text evidence="8">The sequence shown here is derived from an EMBL/GenBank/DDBJ whole genome shotgun (WGS) entry which is preliminary data.</text>
</comment>